<evidence type="ECO:0000256" key="2">
    <source>
        <dbReference type="ARBA" id="ARBA00023015"/>
    </source>
</evidence>
<dbReference type="PANTHER" id="PTHR30126">
    <property type="entry name" value="HTH-TYPE TRANSCRIPTIONAL REGULATOR"/>
    <property type="match status" value="1"/>
</dbReference>
<dbReference type="Gene3D" id="3.40.190.10">
    <property type="entry name" value="Periplasmic binding protein-like II"/>
    <property type="match status" value="2"/>
</dbReference>
<comment type="similarity">
    <text evidence="1">Belongs to the LysR transcriptional regulatory family.</text>
</comment>
<feature type="region of interest" description="Disordered" evidence="5">
    <location>
        <begin position="283"/>
        <end position="302"/>
    </location>
</feature>
<gene>
    <name evidence="7" type="primary">ilvY</name>
    <name evidence="7" type="ORF">RM779_17500</name>
</gene>
<dbReference type="Pfam" id="PF03466">
    <property type="entry name" value="LysR_substrate"/>
    <property type="match status" value="1"/>
</dbReference>
<dbReference type="Gene3D" id="1.10.10.10">
    <property type="entry name" value="Winged helix-like DNA-binding domain superfamily/Winged helix DNA-binding domain"/>
    <property type="match status" value="1"/>
</dbReference>
<dbReference type="NCBIfam" id="NF008722">
    <property type="entry name" value="PRK11716.1"/>
    <property type="match status" value="1"/>
</dbReference>
<dbReference type="InterPro" id="IPR000847">
    <property type="entry name" value="LysR_HTH_N"/>
</dbReference>
<evidence type="ECO:0000313" key="7">
    <source>
        <dbReference type="EMBL" id="MDT0444378.1"/>
    </source>
</evidence>
<dbReference type="EMBL" id="JAVREV010000009">
    <property type="protein sequence ID" value="MDT0444378.1"/>
    <property type="molecule type" value="Genomic_DNA"/>
</dbReference>
<dbReference type="SUPFAM" id="SSF46785">
    <property type="entry name" value="Winged helix' DNA-binding domain"/>
    <property type="match status" value="1"/>
</dbReference>
<dbReference type="SUPFAM" id="SSF53850">
    <property type="entry name" value="Periplasmic binding protein-like II"/>
    <property type="match status" value="1"/>
</dbReference>
<feature type="domain" description="HTH lysR-type" evidence="6">
    <location>
        <begin position="8"/>
        <end position="59"/>
    </location>
</feature>
<accession>A0ABU2S6E3</accession>
<proteinExistence type="inferred from homology"/>
<dbReference type="PROSITE" id="PS50931">
    <property type="entry name" value="HTH_LYSR"/>
    <property type="match status" value="1"/>
</dbReference>
<dbReference type="Proteomes" id="UP001183615">
    <property type="component" value="Unassembled WGS sequence"/>
</dbReference>
<dbReference type="PANTHER" id="PTHR30126:SF81">
    <property type="entry name" value="HTH-TYPE TRANSCRIPTIONAL REGULATOR ILVY"/>
    <property type="match status" value="1"/>
</dbReference>
<keyword evidence="3" id="KW-0238">DNA-binding</keyword>
<feature type="compositionally biased region" description="Low complexity" evidence="5">
    <location>
        <begin position="283"/>
        <end position="293"/>
    </location>
</feature>
<organism evidence="7 8">
    <name type="scientific">Streptomyces johnsoniae</name>
    <dbReference type="NCBI Taxonomy" id="3075532"/>
    <lineage>
        <taxon>Bacteria</taxon>
        <taxon>Bacillati</taxon>
        <taxon>Actinomycetota</taxon>
        <taxon>Actinomycetes</taxon>
        <taxon>Kitasatosporales</taxon>
        <taxon>Streptomycetaceae</taxon>
        <taxon>Streptomyces</taxon>
    </lineage>
</organism>
<evidence type="ECO:0000256" key="3">
    <source>
        <dbReference type="ARBA" id="ARBA00023125"/>
    </source>
</evidence>
<protein>
    <submittedName>
        <fullName evidence="7">HTH-type transcriptional activator IlvY</fullName>
    </submittedName>
</protein>
<dbReference type="RefSeq" id="WP_311618645.1">
    <property type="nucleotide sequence ID" value="NZ_JAVREV010000009.1"/>
</dbReference>
<sequence length="302" mass="32111">MQDRDQYRLFLHLAQTLSYTRTAADCHVSPATLSRTVRRLEAAAGHQLLERGPRGVALTTHGRAFRRYAADALDLWSRYRDGDTTADDLGGHLRVFASVTACHSLLPDLLGPLRTAHPRVHISLRTGDAAAALALLDQDEADLAVAALPARIPATLLAREITHTPLVLVQGRTAPAAEPFSVADEPFVLPRKGLVRTAADQWFRTLGSHPHVAAEADGHEALLTLVALGYGTGVIPGLVLRHSGVRTGLRQLPTPPGLGRLAIGVCIRRADAHRPLVAAAWAATRPGTGPRPGSGEAEAASP</sequence>
<dbReference type="InterPro" id="IPR036390">
    <property type="entry name" value="WH_DNA-bd_sf"/>
</dbReference>
<evidence type="ECO:0000259" key="6">
    <source>
        <dbReference type="PROSITE" id="PS50931"/>
    </source>
</evidence>
<dbReference type="Pfam" id="PF00126">
    <property type="entry name" value="HTH_1"/>
    <property type="match status" value="1"/>
</dbReference>
<name>A0ABU2S6E3_9ACTN</name>
<keyword evidence="4" id="KW-0804">Transcription</keyword>
<evidence type="ECO:0000256" key="5">
    <source>
        <dbReference type="SAM" id="MobiDB-lite"/>
    </source>
</evidence>
<keyword evidence="2" id="KW-0805">Transcription regulation</keyword>
<evidence type="ECO:0000313" key="8">
    <source>
        <dbReference type="Proteomes" id="UP001183615"/>
    </source>
</evidence>
<comment type="caution">
    <text evidence="7">The sequence shown here is derived from an EMBL/GenBank/DDBJ whole genome shotgun (WGS) entry which is preliminary data.</text>
</comment>
<keyword evidence="8" id="KW-1185">Reference proteome</keyword>
<evidence type="ECO:0000256" key="1">
    <source>
        <dbReference type="ARBA" id="ARBA00009437"/>
    </source>
</evidence>
<evidence type="ECO:0000256" key="4">
    <source>
        <dbReference type="ARBA" id="ARBA00023163"/>
    </source>
</evidence>
<dbReference type="InterPro" id="IPR036388">
    <property type="entry name" value="WH-like_DNA-bd_sf"/>
</dbReference>
<reference evidence="8" key="1">
    <citation type="submission" date="2023-07" db="EMBL/GenBank/DDBJ databases">
        <title>30 novel species of actinomycetes from the DSMZ collection.</title>
        <authorList>
            <person name="Nouioui I."/>
        </authorList>
    </citation>
    <scope>NUCLEOTIDE SEQUENCE [LARGE SCALE GENOMIC DNA]</scope>
    <source>
        <strain evidence="8">DSM 41886</strain>
    </source>
</reference>
<dbReference type="InterPro" id="IPR005119">
    <property type="entry name" value="LysR_subst-bd"/>
</dbReference>